<accession>A0AC35GUB9</accession>
<evidence type="ECO:0000313" key="2">
    <source>
        <dbReference type="WBParaSite" id="PS1159_v2.g8586.t1"/>
    </source>
</evidence>
<organism evidence="1 2">
    <name type="scientific">Panagrolaimus sp. PS1159</name>
    <dbReference type="NCBI Taxonomy" id="55785"/>
    <lineage>
        <taxon>Eukaryota</taxon>
        <taxon>Metazoa</taxon>
        <taxon>Ecdysozoa</taxon>
        <taxon>Nematoda</taxon>
        <taxon>Chromadorea</taxon>
        <taxon>Rhabditida</taxon>
        <taxon>Tylenchina</taxon>
        <taxon>Panagrolaimomorpha</taxon>
        <taxon>Panagrolaimoidea</taxon>
        <taxon>Panagrolaimidae</taxon>
        <taxon>Panagrolaimus</taxon>
    </lineage>
</organism>
<evidence type="ECO:0000313" key="1">
    <source>
        <dbReference type="Proteomes" id="UP000887580"/>
    </source>
</evidence>
<dbReference type="Proteomes" id="UP000887580">
    <property type="component" value="Unplaced"/>
</dbReference>
<name>A0AC35GUB9_9BILA</name>
<reference evidence="2" key="1">
    <citation type="submission" date="2022-11" db="UniProtKB">
        <authorList>
            <consortium name="WormBaseParasite"/>
        </authorList>
    </citation>
    <scope>IDENTIFICATION</scope>
</reference>
<protein>
    <submittedName>
        <fullName evidence="2">Uncharacterized protein</fullName>
    </submittedName>
</protein>
<proteinExistence type="predicted"/>
<sequence length="73" mass="8245">MRKSIDLKGGFIIVVIFAFIVTLVSIFTPAWKVSNYNDNNQGLYQRIGLVTIDCGGKTHQAQIDQRQLCEKQT</sequence>
<dbReference type="WBParaSite" id="PS1159_v2.g8586.t1">
    <property type="protein sequence ID" value="PS1159_v2.g8586.t1"/>
    <property type="gene ID" value="PS1159_v2.g8586"/>
</dbReference>